<protein>
    <submittedName>
        <fullName evidence="1">Uncharacterized protein F54H12.2</fullName>
    </submittedName>
</protein>
<accession>A0A8X6Y864</accession>
<comment type="caution">
    <text evidence="1">The sequence shown here is derived from an EMBL/GenBank/DDBJ whole genome shotgun (WGS) entry which is preliminary data.</text>
</comment>
<sequence length="182" mass="21022">MVNLDGEVGRGTFYEQELQKVTHSDYYHIENIWKCEKIMISSVQIKMFVPYECYVNQYDYYVNSNGLSYYKGQSFQNGYGIGEDVSLNGRNVSSINNTYAYRAILETILNHGYNRKTSLFTSELYYMGTVGCFNVYDDTEDNPNEGFNVRASLFKKSATVHIAGRLHVDLFNQDRLLLTLLI</sequence>
<dbReference type="EMBL" id="BMAV01016525">
    <property type="protein sequence ID" value="GFY67332.1"/>
    <property type="molecule type" value="Genomic_DNA"/>
</dbReference>
<dbReference type="OrthoDB" id="5979489at2759"/>
<dbReference type="Proteomes" id="UP000886998">
    <property type="component" value="Unassembled WGS sequence"/>
</dbReference>
<gene>
    <name evidence="1" type="primary">F54H12.2_102</name>
    <name evidence="1" type="ORF">TNIN_162621</name>
</gene>
<keyword evidence="2" id="KW-1185">Reference proteome</keyword>
<evidence type="ECO:0000313" key="1">
    <source>
        <dbReference type="EMBL" id="GFY67332.1"/>
    </source>
</evidence>
<name>A0A8X6Y864_9ARAC</name>
<evidence type="ECO:0000313" key="2">
    <source>
        <dbReference type="Proteomes" id="UP000886998"/>
    </source>
</evidence>
<proteinExistence type="predicted"/>
<dbReference type="AlphaFoldDB" id="A0A8X6Y864"/>
<reference evidence="1" key="1">
    <citation type="submission" date="2020-08" db="EMBL/GenBank/DDBJ databases">
        <title>Multicomponent nature underlies the extraordinary mechanical properties of spider dragline silk.</title>
        <authorList>
            <person name="Kono N."/>
            <person name="Nakamura H."/>
            <person name="Mori M."/>
            <person name="Yoshida Y."/>
            <person name="Ohtoshi R."/>
            <person name="Malay A.D."/>
            <person name="Moran D.A.P."/>
            <person name="Tomita M."/>
            <person name="Numata K."/>
            <person name="Arakawa K."/>
        </authorList>
    </citation>
    <scope>NUCLEOTIDE SEQUENCE</scope>
</reference>
<organism evidence="1 2">
    <name type="scientific">Trichonephila inaurata madagascariensis</name>
    <dbReference type="NCBI Taxonomy" id="2747483"/>
    <lineage>
        <taxon>Eukaryota</taxon>
        <taxon>Metazoa</taxon>
        <taxon>Ecdysozoa</taxon>
        <taxon>Arthropoda</taxon>
        <taxon>Chelicerata</taxon>
        <taxon>Arachnida</taxon>
        <taxon>Araneae</taxon>
        <taxon>Araneomorphae</taxon>
        <taxon>Entelegynae</taxon>
        <taxon>Araneoidea</taxon>
        <taxon>Nephilidae</taxon>
        <taxon>Trichonephila</taxon>
        <taxon>Trichonephila inaurata</taxon>
    </lineage>
</organism>